<dbReference type="InterPro" id="IPR003509">
    <property type="entry name" value="UPF0102_YraN-like"/>
</dbReference>
<dbReference type="PANTHER" id="PTHR34039:SF1">
    <property type="entry name" value="UPF0102 PROTEIN YRAN"/>
    <property type="match status" value="1"/>
</dbReference>
<dbReference type="AlphaFoldDB" id="A0A5J6V6P0"/>
<dbReference type="Gene3D" id="3.40.1350.10">
    <property type="match status" value="1"/>
</dbReference>
<comment type="similarity">
    <text evidence="1 2">Belongs to the UPF0102 family.</text>
</comment>
<dbReference type="InterPro" id="IPR011856">
    <property type="entry name" value="tRNA_endonuc-like_dom_sf"/>
</dbReference>
<dbReference type="GO" id="GO:0003676">
    <property type="term" value="F:nucleic acid binding"/>
    <property type="evidence" value="ECO:0007669"/>
    <property type="project" value="InterPro"/>
</dbReference>
<keyword evidence="4" id="KW-1185">Reference proteome</keyword>
<dbReference type="NCBIfam" id="NF009150">
    <property type="entry name" value="PRK12497.1-3"/>
    <property type="match status" value="1"/>
</dbReference>
<accession>A0A5J6V6P0</accession>
<evidence type="ECO:0000256" key="1">
    <source>
        <dbReference type="ARBA" id="ARBA00006738"/>
    </source>
</evidence>
<dbReference type="NCBIfam" id="NF009154">
    <property type="entry name" value="PRK12497.3-3"/>
    <property type="match status" value="1"/>
</dbReference>
<protein>
    <recommendedName>
        <fullName evidence="2">UPF0102 protein FY030_09830</fullName>
    </recommendedName>
</protein>
<reference evidence="3 4" key="1">
    <citation type="submission" date="2019-09" db="EMBL/GenBank/DDBJ databases">
        <title>Serinicoccus pratensis sp. nov., isolated from meadow soil.</title>
        <authorList>
            <person name="Zhang W."/>
        </authorList>
    </citation>
    <scope>NUCLEOTIDE SEQUENCE [LARGE SCALE GENOMIC DNA]</scope>
    <source>
        <strain evidence="3 4">W204</strain>
    </source>
</reference>
<evidence type="ECO:0000256" key="2">
    <source>
        <dbReference type="HAMAP-Rule" id="MF_00048"/>
    </source>
</evidence>
<dbReference type="CDD" id="cd20736">
    <property type="entry name" value="PoNe_Nuclease"/>
    <property type="match status" value="1"/>
</dbReference>
<dbReference type="KEGG" id="serw:FY030_09830"/>
<dbReference type="InterPro" id="IPR011335">
    <property type="entry name" value="Restrct_endonuc-II-like"/>
</dbReference>
<proteinExistence type="inferred from homology"/>
<dbReference type="SUPFAM" id="SSF52980">
    <property type="entry name" value="Restriction endonuclease-like"/>
    <property type="match status" value="1"/>
</dbReference>
<dbReference type="Proteomes" id="UP000326546">
    <property type="component" value="Chromosome"/>
</dbReference>
<gene>
    <name evidence="3" type="ORF">FY030_09830</name>
</gene>
<evidence type="ECO:0000313" key="3">
    <source>
        <dbReference type="EMBL" id="QFG68964.1"/>
    </source>
</evidence>
<dbReference type="PANTHER" id="PTHR34039">
    <property type="entry name" value="UPF0102 PROTEIN YRAN"/>
    <property type="match status" value="1"/>
</dbReference>
<organism evidence="3 4">
    <name type="scientific">Ornithinimicrobium pratense</name>
    <dbReference type="NCBI Taxonomy" id="2593973"/>
    <lineage>
        <taxon>Bacteria</taxon>
        <taxon>Bacillati</taxon>
        <taxon>Actinomycetota</taxon>
        <taxon>Actinomycetes</taxon>
        <taxon>Micrococcales</taxon>
        <taxon>Ornithinimicrobiaceae</taxon>
        <taxon>Ornithinimicrobium</taxon>
    </lineage>
</organism>
<sequence>MPWGCCCGGGASRGGDMGGPGMPWARARAVGDRGEDLACAHLEGLGWQVVARNWRCPQGELDVVADEEGLLVFCEVKTRRSTRFGTPLEAVDEQKARRLRRLAWTWLAEHGRSGETFRIDVVGVLCLAGAPAQIQHLQGVA</sequence>
<name>A0A5J6V6P0_9MICO</name>
<dbReference type="EMBL" id="CP044427">
    <property type="protein sequence ID" value="QFG68964.1"/>
    <property type="molecule type" value="Genomic_DNA"/>
</dbReference>
<evidence type="ECO:0000313" key="4">
    <source>
        <dbReference type="Proteomes" id="UP000326546"/>
    </source>
</evidence>
<dbReference type="OrthoDB" id="9794876at2"/>
<dbReference type="Pfam" id="PF02021">
    <property type="entry name" value="UPF0102"/>
    <property type="match status" value="1"/>
</dbReference>
<dbReference type="HAMAP" id="MF_00048">
    <property type="entry name" value="UPF0102"/>
    <property type="match status" value="1"/>
</dbReference>